<organism evidence="5 6">
    <name type="scientific">Metarhizium humberi</name>
    <dbReference type="NCBI Taxonomy" id="2596975"/>
    <lineage>
        <taxon>Eukaryota</taxon>
        <taxon>Fungi</taxon>
        <taxon>Dikarya</taxon>
        <taxon>Ascomycota</taxon>
        <taxon>Pezizomycotina</taxon>
        <taxon>Sordariomycetes</taxon>
        <taxon>Hypocreomycetidae</taxon>
        <taxon>Hypocreales</taxon>
        <taxon>Clavicipitaceae</taxon>
        <taxon>Metarhizium</taxon>
    </lineage>
</organism>
<dbReference type="AlphaFoldDB" id="A0A9P8MGE6"/>
<comment type="caution">
    <text evidence="5">The sequence shown here is derived from an EMBL/GenBank/DDBJ whole genome shotgun (WGS) entry which is preliminary data.</text>
</comment>
<protein>
    <recommendedName>
        <fullName evidence="4">Fe2OG dioxygenase domain-containing protein</fullName>
    </recommendedName>
</protein>
<keyword evidence="2" id="KW-0223">Dioxygenase</keyword>
<dbReference type="PANTHER" id="PTHR47990">
    <property type="entry name" value="2-OXOGLUTARATE (2OG) AND FE(II)-DEPENDENT OXYGENASE SUPERFAMILY PROTEIN-RELATED"/>
    <property type="match status" value="1"/>
</dbReference>
<name>A0A9P8MGE6_9HYPO</name>
<feature type="compositionally biased region" description="Pro residues" evidence="3">
    <location>
        <begin position="404"/>
        <end position="416"/>
    </location>
</feature>
<evidence type="ECO:0000256" key="2">
    <source>
        <dbReference type="ARBA" id="ARBA00022964"/>
    </source>
</evidence>
<dbReference type="Gene3D" id="2.60.120.330">
    <property type="entry name" value="B-lactam Antibiotic, Isopenicillin N Synthase, Chain"/>
    <property type="match status" value="1"/>
</dbReference>
<evidence type="ECO:0000256" key="3">
    <source>
        <dbReference type="SAM" id="MobiDB-lite"/>
    </source>
</evidence>
<dbReference type="InterPro" id="IPR026992">
    <property type="entry name" value="DIOX_N"/>
</dbReference>
<dbReference type="InterPro" id="IPR027443">
    <property type="entry name" value="IPNS-like_sf"/>
</dbReference>
<evidence type="ECO:0000313" key="6">
    <source>
        <dbReference type="Proteomes" id="UP000764110"/>
    </source>
</evidence>
<evidence type="ECO:0000259" key="4">
    <source>
        <dbReference type="PROSITE" id="PS51471"/>
    </source>
</evidence>
<dbReference type="GO" id="GO:0051213">
    <property type="term" value="F:dioxygenase activity"/>
    <property type="evidence" value="ECO:0007669"/>
    <property type="project" value="UniProtKB-KW"/>
</dbReference>
<dbReference type="InterPro" id="IPR044861">
    <property type="entry name" value="IPNS-like_FE2OG_OXY"/>
</dbReference>
<keyword evidence="2" id="KW-0560">Oxidoreductase</keyword>
<accession>A0A9P8MGE6</accession>
<dbReference type="Pfam" id="PF14226">
    <property type="entry name" value="DIOX_N"/>
    <property type="match status" value="1"/>
</dbReference>
<dbReference type="InterPro" id="IPR050231">
    <property type="entry name" value="Iron_ascorbate_oxido_reductase"/>
</dbReference>
<dbReference type="PROSITE" id="PS51471">
    <property type="entry name" value="FE2OG_OXY"/>
    <property type="match status" value="1"/>
</dbReference>
<feature type="domain" description="Fe2OG dioxygenase" evidence="4">
    <location>
        <begin position="173"/>
        <end position="276"/>
    </location>
</feature>
<reference evidence="5 6" key="1">
    <citation type="submission" date="2020-07" db="EMBL/GenBank/DDBJ databases">
        <title>Metarhizium humberi genome.</title>
        <authorList>
            <person name="Lysoe E."/>
        </authorList>
    </citation>
    <scope>NUCLEOTIDE SEQUENCE [LARGE SCALE GENOMIC DNA]</scope>
    <source>
        <strain evidence="5 6">ESALQ1638</strain>
    </source>
</reference>
<sequence length="673" mass="75504">MSAPLEPIPLPEAPLSVINWGRLKCNDAGERDKLLSACEGQGFFYLDLSCDETFLKDWQAVLDFMAKYFHQDVAEKMKDDRQSDTHGYEPVATSTGADGNHLDYYESLKASRDELLGQDSNLAPSIKENHNLFLRFTNAAQHVCMSILGHLDICLNTNQSSKLVDFHRPGKESLTTLSMFRYPKQDSLALGVGHNKHTDIGTLTFLLCQQWGLQVLSKEPAGWRFVAPKPRHAIINVGDTLRFLSGNRLRSAVHKVIPTRGLQHEDRYSIAYFLRAENHIQFTDSTGRHVSAKQWHDEKFDVFRETHEEQDKMPILTGGMERMESIVLRPRHKTAPKKLVQPTNRLVPNLIVHDEPPPHNLQPQRLTLLHKIPLAHPRRLEIQPNHVRLNRIHQPASISLPQTRNPPRPLMRPPQLAPQKGLFHSDPRRRAHNARLPHPPANRLAQPPRPLAKGLAPNHHRADRRPQALGEAEAHAVKARAVVAQRSRPGGHRLPQPRPVEVQQHAVPSRPLADAAALGERHHHASQRTLQRDQPRRAVRHEGAPVQLGREVLHRQVQPVCWLDRLHHGAAEARDAPGLVGDDVAPVVAEDAVRRGLEVRPDADEVSHGAADDEQACLLAGELGDSRLEPQRRGVLSKVVVEEGRCRDGVEHSGCGRGHNVACAWVISHQCCI</sequence>
<evidence type="ECO:0000256" key="1">
    <source>
        <dbReference type="ARBA" id="ARBA00008056"/>
    </source>
</evidence>
<dbReference type="GO" id="GO:0044283">
    <property type="term" value="P:small molecule biosynthetic process"/>
    <property type="evidence" value="ECO:0007669"/>
    <property type="project" value="UniProtKB-ARBA"/>
</dbReference>
<keyword evidence="6" id="KW-1185">Reference proteome</keyword>
<dbReference type="InterPro" id="IPR005123">
    <property type="entry name" value="Oxoglu/Fe-dep_dioxygenase_dom"/>
</dbReference>
<dbReference type="SUPFAM" id="SSF51197">
    <property type="entry name" value="Clavaminate synthase-like"/>
    <property type="match status" value="1"/>
</dbReference>
<dbReference type="EMBL" id="JACEFI010000006">
    <property type="protein sequence ID" value="KAH0598060.1"/>
    <property type="molecule type" value="Genomic_DNA"/>
</dbReference>
<dbReference type="Proteomes" id="UP000764110">
    <property type="component" value="Unassembled WGS sequence"/>
</dbReference>
<gene>
    <name evidence="5" type="ORF">MHUMG1_04432</name>
</gene>
<comment type="similarity">
    <text evidence="1">Belongs to the iron/ascorbate-dependent oxidoreductase family.</text>
</comment>
<evidence type="ECO:0000313" key="5">
    <source>
        <dbReference type="EMBL" id="KAH0598060.1"/>
    </source>
</evidence>
<proteinExistence type="inferred from homology"/>
<dbReference type="Pfam" id="PF03171">
    <property type="entry name" value="2OG-FeII_Oxy"/>
    <property type="match status" value="1"/>
</dbReference>
<feature type="region of interest" description="Disordered" evidence="3">
    <location>
        <begin position="392"/>
        <end position="538"/>
    </location>
</feature>